<comment type="caution">
    <text evidence="1">The sequence shown here is derived from an EMBL/GenBank/DDBJ whole genome shotgun (WGS) entry which is preliminary data.</text>
</comment>
<name>A0ABN8DF74_9VIBR</name>
<dbReference type="PANTHER" id="PTHR35145">
    <property type="entry name" value="CYTOPLASMIC PROTEIN-RELATED"/>
    <property type="match status" value="1"/>
</dbReference>
<proteinExistence type="predicted"/>
<dbReference type="InterPro" id="IPR007351">
    <property type="entry name" value="YjbR"/>
</dbReference>
<dbReference type="SUPFAM" id="SSF142906">
    <property type="entry name" value="YjbR-like"/>
    <property type="match status" value="1"/>
</dbReference>
<dbReference type="Gene3D" id="3.90.1150.30">
    <property type="match status" value="1"/>
</dbReference>
<dbReference type="Pfam" id="PF04237">
    <property type="entry name" value="YjbR"/>
    <property type="match status" value="1"/>
</dbReference>
<gene>
    <name evidence="1" type="ORF">VHP8226_01323</name>
</gene>
<evidence type="ECO:0008006" key="3">
    <source>
        <dbReference type="Google" id="ProtNLM"/>
    </source>
</evidence>
<evidence type="ECO:0000313" key="2">
    <source>
        <dbReference type="Proteomes" id="UP000838160"/>
    </source>
</evidence>
<protein>
    <recommendedName>
        <fullName evidence="3">MmcQ/YjbR family DNA-binding protein</fullName>
    </recommendedName>
</protein>
<accession>A0ABN8DF74</accession>
<dbReference type="InterPro" id="IPR038056">
    <property type="entry name" value="YjbR-like_sf"/>
</dbReference>
<dbReference type="EMBL" id="CAKLCM010000002">
    <property type="protein sequence ID" value="CAH0525792.1"/>
    <property type="molecule type" value="Genomic_DNA"/>
</dbReference>
<dbReference type="InterPro" id="IPR058532">
    <property type="entry name" value="YjbR/MT2646/Rv2570-like"/>
</dbReference>
<dbReference type="PANTHER" id="PTHR35145:SF1">
    <property type="entry name" value="CYTOPLASMIC PROTEIN"/>
    <property type="match status" value="1"/>
</dbReference>
<reference evidence="1" key="1">
    <citation type="submission" date="2021-12" db="EMBL/GenBank/DDBJ databases">
        <authorList>
            <person name="Rodrigo-Torres L."/>
            <person name="Arahal R. D."/>
            <person name="Lucena T."/>
        </authorList>
    </citation>
    <scope>NUCLEOTIDE SEQUENCE</scope>
    <source>
        <strain evidence="1">CECT 8226</strain>
    </source>
</reference>
<keyword evidence="2" id="KW-1185">Reference proteome</keyword>
<dbReference type="Proteomes" id="UP000838160">
    <property type="component" value="Unassembled WGS sequence"/>
</dbReference>
<dbReference type="RefSeq" id="WP_237484291.1">
    <property type="nucleotide sequence ID" value="NZ_CAKLCM010000002.1"/>
</dbReference>
<evidence type="ECO:0000313" key="1">
    <source>
        <dbReference type="EMBL" id="CAH0525792.1"/>
    </source>
</evidence>
<organism evidence="1 2">
    <name type="scientific">Vibrio hippocampi</name>
    <dbReference type="NCBI Taxonomy" id="654686"/>
    <lineage>
        <taxon>Bacteria</taxon>
        <taxon>Pseudomonadati</taxon>
        <taxon>Pseudomonadota</taxon>
        <taxon>Gammaproteobacteria</taxon>
        <taxon>Vibrionales</taxon>
        <taxon>Vibrionaceae</taxon>
        <taxon>Vibrio</taxon>
    </lineage>
</organism>
<sequence>MDITAFNHFCQSLPATTYVVQWGGAHVWKVGGKVFALGGVGEDNQTWFTFKTSDQNYCFLESHVGYRPAPYFASRGMKWIQQFAASDAQDEELTYYLLQSYKTVALGLSKRKRMELGIVDFVES</sequence>